<gene>
    <name evidence="9" type="ORF">SBRCBS47491_007883</name>
</gene>
<reference evidence="9 10" key="1">
    <citation type="submission" date="2024-01" db="EMBL/GenBank/DDBJ databases">
        <authorList>
            <person name="Allen C."/>
            <person name="Tagirdzhanova G."/>
        </authorList>
    </citation>
    <scope>NUCLEOTIDE SEQUENCE [LARGE SCALE GENOMIC DNA]</scope>
</reference>
<dbReference type="PANTHER" id="PTHR23501:SF109">
    <property type="entry name" value="MAJOR FACILITATOR SUPERFAMILY (MFS) PROFILE DOMAIN-CONTAINING PROTEIN-RELATED"/>
    <property type="match status" value="1"/>
</dbReference>
<feature type="transmembrane region" description="Helical" evidence="7">
    <location>
        <begin position="440"/>
        <end position="465"/>
    </location>
</feature>
<name>A0ABP0CIS9_9PEZI</name>
<evidence type="ECO:0000313" key="9">
    <source>
        <dbReference type="EMBL" id="CAK7231301.1"/>
    </source>
</evidence>
<feature type="transmembrane region" description="Helical" evidence="7">
    <location>
        <begin position="139"/>
        <end position="160"/>
    </location>
</feature>
<dbReference type="EMBL" id="CAWUHC010000094">
    <property type="protein sequence ID" value="CAK7231301.1"/>
    <property type="molecule type" value="Genomic_DNA"/>
</dbReference>
<keyword evidence="10" id="KW-1185">Reference proteome</keyword>
<feature type="compositionally biased region" description="Basic and acidic residues" evidence="6">
    <location>
        <begin position="580"/>
        <end position="591"/>
    </location>
</feature>
<keyword evidence="5 7" id="KW-0472">Membrane</keyword>
<keyword evidence="4 7" id="KW-1133">Transmembrane helix</keyword>
<feature type="compositionally biased region" description="Basic and acidic residues" evidence="6">
    <location>
        <begin position="7"/>
        <end position="28"/>
    </location>
</feature>
<feature type="transmembrane region" description="Helical" evidence="7">
    <location>
        <begin position="115"/>
        <end position="133"/>
    </location>
</feature>
<feature type="transmembrane region" description="Helical" evidence="7">
    <location>
        <begin position="278"/>
        <end position="298"/>
    </location>
</feature>
<evidence type="ECO:0000256" key="5">
    <source>
        <dbReference type="ARBA" id="ARBA00023136"/>
    </source>
</evidence>
<evidence type="ECO:0000256" key="1">
    <source>
        <dbReference type="ARBA" id="ARBA00004141"/>
    </source>
</evidence>
<dbReference type="CDD" id="cd06179">
    <property type="entry name" value="MFS_TRI12_like"/>
    <property type="match status" value="1"/>
</dbReference>
<keyword evidence="2" id="KW-0813">Transport</keyword>
<feature type="transmembrane region" description="Helical" evidence="7">
    <location>
        <begin position="382"/>
        <end position="401"/>
    </location>
</feature>
<feature type="transmembrane region" description="Helical" evidence="7">
    <location>
        <begin position="310"/>
        <end position="331"/>
    </location>
</feature>
<feature type="transmembrane region" description="Helical" evidence="7">
    <location>
        <begin position="206"/>
        <end position="224"/>
    </location>
</feature>
<dbReference type="InterPro" id="IPR005829">
    <property type="entry name" value="Sugar_transporter_CS"/>
</dbReference>
<dbReference type="InterPro" id="IPR036259">
    <property type="entry name" value="MFS_trans_sf"/>
</dbReference>
<organism evidence="9 10">
    <name type="scientific">Sporothrix bragantina</name>
    <dbReference type="NCBI Taxonomy" id="671064"/>
    <lineage>
        <taxon>Eukaryota</taxon>
        <taxon>Fungi</taxon>
        <taxon>Dikarya</taxon>
        <taxon>Ascomycota</taxon>
        <taxon>Pezizomycotina</taxon>
        <taxon>Sordariomycetes</taxon>
        <taxon>Sordariomycetidae</taxon>
        <taxon>Ophiostomatales</taxon>
        <taxon>Ophiostomataceae</taxon>
        <taxon>Sporothrix</taxon>
    </lineage>
</organism>
<dbReference type="Proteomes" id="UP001642406">
    <property type="component" value="Unassembled WGS sequence"/>
</dbReference>
<feature type="transmembrane region" description="Helical" evidence="7">
    <location>
        <begin position="407"/>
        <end position="428"/>
    </location>
</feature>
<dbReference type="PANTHER" id="PTHR23501">
    <property type="entry name" value="MAJOR FACILITATOR SUPERFAMILY"/>
    <property type="match status" value="1"/>
</dbReference>
<dbReference type="InterPro" id="IPR010573">
    <property type="entry name" value="MFS_Str1/Tri12-like"/>
</dbReference>
<feature type="transmembrane region" description="Helical" evidence="7">
    <location>
        <begin position="172"/>
        <end position="194"/>
    </location>
</feature>
<feature type="region of interest" description="Disordered" evidence="6">
    <location>
        <begin position="576"/>
        <end position="600"/>
    </location>
</feature>
<dbReference type="PROSITE" id="PS00216">
    <property type="entry name" value="SUGAR_TRANSPORT_1"/>
    <property type="match status" value="1"/>
</dbReference>
<dbReference type="Gene3D" id="1.20.1250.20">
    <property type="entry name" value="MFS general substrate transporter like domains"/>
    <property type="match status" value="1"/>
</dbReference>
<evidence type="ECO:0000259" key="8">
    <source>
        <dbReference type="PROSITE" id="PS50850"/>
    </source>
</evidence>
<feature type="region of interest" description="Disordered" evidence="6">
    <location>
        <begin position="1"/>
        <end position="37"/>
    </location>
</feature>
<dbReference type="InterPro" id="IPR020846">
    <property type="entry name" value="MFS_dom"/>
</dbReference>
<proteinExistence type="predicted"/>
<dbReference type="Pfam" id="PF06609">
    <property type="entry name" value="TRI12"/>
    <property type="match status" value="1"/>
</dbReference>
<evidence type="ECO:0000313" key="10">
    <source>
        <dbReference type="Proteomes" id="UP001642406"/>
    </source>
</evidence>
<dbReference type="SUPFAM" id="SSF103473">
    <property type="entry name" value="MFS general substrate transporter"/>
    <property type="match status" value="1"/>
</dbReference>
<dbReference type="InterPro" id="IPR053791">
    <property type="entry name" value="MFS_Tri12-like"/>
</dbReference>
<evidence type="ECO:0000256" key="7">
    <source>
        <dbReference type="SAM" id="Phobius"/>
    </source>
</evidence>
<dbReference type="PROSITE" id="PS50850">
    <property type="entry name" value="MFS"/>
    <property type="match status" value="1"/>
</dbReference>
<feature type="transmembrane region" description="Helical" evidence="7">
    <location>
        <begin position="47"/>
        <end position="65"/>
    </location>
</feature>
<evidence type="ECO:0000256" key="6">
    <source>
        <dbReference type="SAM" id="MobiDB-lite"/>
    </source>
</evidence>
<feature type="transmembrane region" description="Helical" evidence="7">
    <location>
        <begin position="245"/>
        <end position="266"/>
    </location>
</feature>
<evidence type="ECO:0000256" key="4">
    <source>
        <dbReference type="ARBA" id="ARBA00022989"/>
    </source>
</evidence>
<accession>A0ABP0CIS9</accession>
<feature type="transmembrane region" description="Helical" evidence="7">
    <location>
        <begin position="351"/>
        <end position="370"/>
    </location>
</feature>
<keyword evidence="3 7" id="KW-0812">Transmembrane</keyword>
<comment type="caution">
    <text evidence="9">The sequence shown here is derived from an EMBL/GenBank/DDBJ whole genome shotgun (WGS) entry which is preliminary data.</text>
</comment>
<feature type="domain" description="Major facilitator superfamily (MFS) profile" evidence="8">
    <location>
        <begin position="50"/>
        <end position="562"/>
    </location>
</feature>
<sequence length="600" mass="64143">MDTEHDDDGRVGRAEGKNDASHLRDTSPRPEAFGDNLPPNYYRSPRFLGSVAAASLSAVSAYLGWVMPANILGVINADIGPSANVTWVAISYTLCYSVSATLVGRLSDIFGRRWFFVLGNLFAVVASILGATAHSISQLIVSGCFTGLAATFQLAFPIVLGELVPYKSRAYVNGFVFACCLPISAFGTIIARTLASNTALSWRWCYYLNLITSAIAVVLYVLFYHPPRFNMLHTKRSKWNELKRLDFGGLILFTAGLVLFLIGLSWGGQSYPWKSAKVIATIVVGALCLVAFGFYEALMPLSHPLIPMSLFYNRAYVALVLCATVCSMIYYSINIIWPTEISALFTTDSQMIGWLSCTIGSGTVFGQVVAGFTTKRIGKLRWQLIICEACVTIFIGMLAAVNADRKALAIAGTVIGSFFVGYVELVTLTCAPMACAAEDIGLATGVLSSIRAAGGSLATAIYVTILDNKLDSYMPKDISAAALDSGLPESSLDAFVPAFTAGNTTALDAIPGVNSTILDAAALGLQQAYASSFKVVFLATIAFGACATIAALFAPNMEDKMTDEVARKLQGVNGGVVNDGLDREEKAEVQMHEVSPTPQE</sequence>
<evidence type="ECO:0000256" key="2">
    <source>
        <dbReference type="ARBA" id="ARBA00022448"/>
    </source>
</evidence>
<feature type="transmembrane region" description="Helical" evidence="7">
    <location>
        <begin position="85"/>
        <end position="103"/>
    </location>
</feature>
<comment type="subcellular location">
    <subcellularLocation>
        <location evidence="1">Membrane</location>
        <topology evidence="1">Multi-pass membrane protein</topology>
    </subcellularLocation>
</comment>
<protein>
    <recommendedName>
        <fullName evidence="8">Major facilitator superfamily (MFS) profile domain-containing protein</fullName>
    </recommendedName>
</protein>
<feature type="transmembrane region" description="Helical" evidence="7">
    <location>
        <begin position="535"/>
        <end position="554"/>
    </location>
</feature>
<evidence type="ECO:0000256" key="3">
    <source>
        <dbReference type="ARBA" id="ARBA00022692"/>
    </source>
</evidence>